<sequence length="61" mass="6519">MTRFSQLRRDLYAHGFPPALVKRALRHAMPDVGASRAPLLIANDVDAKVAALSAAYAEAVG</sequence>
<accession>A0A917BQW6</accession>
<name>A0A917BQW6_9HYPH</name>
<reference evidence="1" key="1">
    <citation type="journal article" date="2014" name="Int. J. Syst. Evol. Microbiol.">
        <title>Complete genome sequence of Corynebacterium casei LMG S-19264T (=DSM 44701T), isolated from a smear-ripened cheese.</title>
        <authorList>
            <consortium name="US DOE Joint Genome Institute (JGI-PGF)"/>
            <person name="Walter F."/>
            <person name="Albersmeier A."/>
            <person name="Kalinowski J."/>
            <person name="Ruckert C."/>
        </authorList>
    </citation>
    <scope>NUCLEOTIDE SEQUENCE</scope>
    <source>
        <strain evidence="1">CCM 7897</strain>
    </source>
</reference>
<dbReference type="Proteomes" id="UP000606044">
    <property type="component" value="Unassembled WGS sequence"/>
</dbReference>
<dbReference type="AlphaFoldDB" id="A0A917BQW6"/>
<organism evidence="1 2">
    <name type="scientific">Azorhizobium oxalatiphilum</name>
    <dbReference type="NCBI Taxonomy" id="980631"/>
    <lineage>
        <taxon>Bacteria</taxon>
        <taxon>Pseudomonadati</taxon>
        <taxon>Pseudomonadota</taxon>
        <taxon>Alphaproteobacteria</taxon>
        <taxon>Hyphomicrobiales</taxon>
        <taxon>Xanthobacteraceae</taxon>
        <taxon>Azorhizobium</taxon>
    </lineage>
</organism>
<dbReference type="RefSeq" id="WP_188575637.1">
    <property type="nucleotide sequence ID" value="NZ_BMCT01000001.1"/>
</dbReference>
<keyword evidence="2" id="KW-1185">Reference proteome</keyword>
<dbReference type="EMBL" id="BMCT01000001">
    <property type="protein sequence ID" value="GGF51155.1"/>
    <property type="molecule type" value="Genomic_DNA"/>
</dbReference>
<evidence type="ECO:0000313" key="1">
    <source>
        <dbReference type="EMBL" id="GGF51155.1"/>
    </source>
</evidence>
<reference evidence="1" key="2">
    <citation type="submission" date="2020-09" db="EMBL/GenBank/DDBJ databases">
        <authorList>
            <person name="Sun Q."/>
            <person name="Sedlacek I."/>
        </authorList>
    </citation>
    <scope>NUCLEOTIDE SEQUENCE</scope>
    <source>
        <strain evidence="1">CCM 7897</strain>
    </source>
</reference>
<evidence type="ECO:0000313" key="2">
    <source>
        <dbReference type="Proteomes" id="UP000606044"/>
    </source>
</evidence>
<protein>
    <submittedName>
        <fullName evidence="1">Uncharacterized protein</fullName>
    </submittedName>
</protein>
<comment type="caution">
    <text evidence="1">The sequence shown here is derived from an EMBL/GenBank/DDBJ whole genome shotgun (WGS) entry which is preliminary data.</text>
</comment>
<proteinExistence type="predicted"/>
<gene>
    <name evidence="1" type="ORF">GCM10007301_08220</name>
</gene>